<gene>
    <name evidence="1" type="ORF">L2E82_01938</name>
</gene>
<keyword evidence="2" id="KW-1185">Reference proteome</keyword>
<dbReference type="Proteomes" id="UP001055811">
    <property type="component" value="Linkage Group LG01"/>
</dbReference>
<reference evidence="1 2" key="2">
    <citation type="journal article" date="2022" name="Mol. Ecol. Resour.">
        <title>The genomes of chicory, endive, great burdock and yacon provide insights into Asteraceae paleo-polyploidization history and plant inulin production.</title>
        <authorList>
            <person name="Fan W."/>
            <person name="Wang S."/>
            <person name="Wang H."/>
            <person name="Wang A."/>
            <person name="Jiang F."/>
            <person name="Liu H."/>
            <person name="Zhao H."/>
            <person name="Xu D."/>
            <person name="Zhang Y."/>
        </authorList>
    </citation>
    <scope>NUCLEOTIDE SEQUENCE [LARGE SCALE GENOMIC DNA]</scope>
    <source>
        <strain evidence="2">cv. Punajuju</strain>
        <tissue evidence="1">Leaves</tissue>
    </source>
</reference>
<evidence type="ECO:0000313" key="1">
    <source>
        <dbReference type="EMBL" id="KAI3789150.1"/>
    </source>
</evidence>
<evidence type="ECO:0000313" key="2">
    <source>
        <dbReference type="Proteomes" id="UP001055811"/>
    </source>
</evidence>
<name>A0ACB9H097_CICIN</name>
<sequence>MGYTSKLGAYLANTLLGETNFHTQIEGLLVMNISGYSEKGLRRKVFFVQVLFRKKIASTDCAFSDCSPEGSVTYNLNKSKNNWVLNSPHNESTYLPYPHVSNWSRLLIVREGIKLLWLNC</sequence>
<accession>A0ACB9H097</accession>
<protein>
    <submittedName>
        <fullName evidence="1">Uncharacterized protein</fullName>
    </submittedName>
</protein>
<proteinExistence type="predicted"/>
<organism evidence="1 2">
    <name type="scientific">Cichorium intybus</name>
    <name type="common">Chicory</name>
    <dbReference type="NCBI Taxonomy" id="13427"/>
    <lineage>
        <taxon>Eukaryota</taxon>
        <taxon>Viridiplantae</taxon>
        <taxon>Streptophyta</taxon>
        <taxon>Embryophyta</taxon>
        <taxon>Tracheophyta</taxon>
        <taxon>Spermatophyta</taxon>
        <taxon>Magnoliopsida</taxon>
        <taxon>eudicotyledons</taxon>
        <taxon>Gunneridae</taxon>
        <taxon>Pentapetalae</taxon>
        <taxon>asterids</taxon>
        <taxon>campanulids</taxon>
        <taxon>Asterales</taxon>
        <taxon>Asteraceae</taxon>
        <taxon>Cichorioideae</taxon>
        <taxon>Cichorieae</taxon>
        <taxon>Cichoriinae</taxon>
        <taxon>Cichorium</taxon>
    </lineage>
</organism>
<reference evidence="2" key="1">
    <citation type="journal article" date="2022" name="Mol. Ecol. Resour.">
        <title>The genomes of chicory, endive, great burdock and yacon provide insights into Asteraceae palaeo-polyploidization history and plant inulin production.</title>
        <authorList>
            <person name="Fan W."/>
            <person name="Wang S."/>
            <person name="Wang H."/>
            <person name="Wang A."/>
            <person name="Jiang F."/>
            <person name="Liu H."/>
            <person name="Zhao H."/>
            <person name="Xu D."/>
            <person name="Zhang Y."/>
        </authorList>
    </citation>
    <scope>NUCLEOTIDE SEQUENCE [LARGE SCALE GENOMIC DNA]</scope>
    <source>
        <strain evidence="2">cv. Punajuju</strain>
    </source>
</reference>
<dbReference type="EMBL" id="CM042009">
    <property type="protein sequence ID" value="KAI3789150.1"/>
    <property type="molecule type" value="Genomic_DNA"/>
</dbReference>
<comment type="caution">
    <text evidence="1">The sequence shown here is derived from an EMBL/GenBank/DDBJ whole genome shotgun (WGS) entry which is preliminary data.</text>
</comment>